<proteinExistence type="predicted"/>
<feature type="compositionally biased region" description="Acidic residues" evidence="1">
    <location>
        <begin position="34"/>
        <end position="45"/>
    </location>
</feature>
<feature type="compositionally biased region" description="Low complexity" evidence="1">
    <location>
        <begin position="23"/>
        <end position="33"/>
    </location>
</feature>
<evidence type="ECO:0000313" key="3">
    <source>
        <dbReference type="Proteomes" id="UP000678499"/>
    </source>
</evidence>
<evidence type="ECO:0000313" key="2">
    <source>
        <dbReference type="EMBL" id="CAD7280214.1"/>
    </source>
</evidence>
<dbReference type="EMBL" id="OA884054">
    <property type="protein sequence ID" value="CAD7280214.1"/>
    <property type="molecule type" value="Genomic_DNA"/>
</dbReference>
<sequence length="288" mass="32970">MRPIVLVSAKATRADDGGGGGKKSSSSSNNSSGGDDDAGASDSADESVLPQEDPRCHEGSSSVSCGDSLLCAGLREQGERAMLLLRRIRAWFLRLLVAQRQRRAQKRWDRRQEKWRQDVAQIAEDDEREYKLMEERQRACEDLEEEGVGFISSYYSTGVPLTCGDEIMDEDALIAVYLLNEEFLRELRDEFNTFLTSEEDDDDEDDKASDEDDHETEDEDSEKQINKDVEYIRRKLSRMKEGSKRKLIEFIQLFEAKRGKVEDKSSLISLDELRHEEDARQDQLEQEL</sequence>
<dbReference type="Proteomes" id="UP000678499">
    <property type="component" value="Unassembled WGS sequence"/>
</dbReference>
<feature type="compositionally biased region" description="Acidic residues" evidence="1">
    <location>
        <begin position="197"/>
        <end position="221"/>
    </location>
</feature>
<organism evidence="2">
    <name type="scientific">Notodromas monacha</name>
    <dbReference type="NCBI Taxonomy" id="399045"/>
    <lineage>
        <taxon>Eukaryota</taxon>
        <taxon>Metazoa</taxon>
        <taxon>Ecdysozoa</taxon>
        <taxon>Arthropoda</taxon>
        <taxon>Crustacea</taxon>
        <taxon>Oligostraca</taxon>
        <taxon>Ostracoda</taxon>
        <taxon>Podocopa</taxon>
        <taxon>Podocopida</taxon>
        <taxon>Cypridocopina</taxon>
        <taxon>Cypridoidea</taxon>
        <taxon>Cyprididae</taxon>
        <taxon>Notodromas</taxon>
    </lineage>
</organism>
<name>A0A7R9GGG1_9CRUS</name>
<protein>
    <submittedName>
        <fullName evidence="2">Uncharacterized protein</fullName>
    </submittedName>
</protein>
<accession>A0A7R9GGG1</accession>
<feature type="region of interest" description="Disordered" evidence="1">
    <location>
        <begin position="1"/>
        <end position="64"/>
    </location>
</feature>
<reference evidence="2" key="1">
    <citation type="submission" date="2020-11" db="EMBL/GenBank/DDBJ databases">
        <authorList>
            <person name="Tran Van P."/>
        </authorList>
    </citation>
    <scope>NUCLEOTIDE SEQUENCE</scope>
</reference>
<dbReference type="EMBL" id="CAJPEX010002017">
    <property type="protein sequence ID" value="CAG0920366.1"/>
    <property type="molecule type" value="Genomic_DNA"/>
</dbReference>
<gene>
    <name evidence="2" type="ORF">NMOB1V02_LOCUS7876</name>
</gene>
<feature type="region of interest" description="Disordered" evidence="1">
    <location>
        <begin position="195"/>
        <end position="226"/>
    </location>
</feature>
<dbReference type="AlphaFoldDB" id="A0A7R9GGG1"/>
<evidence type="ECO:0000256" key="1">
    <source>
        <dbReference type="SAM" id="MobiDB-lite"/>
    </source>
</evidence>
<keyword evidence="3" id="KW-1185">Reference proteome</keyword>